<proteinExistence type="predicted"/>
<keyword evidence="3" id="KW-1185">Reference proteome</keyword>
<gene>
    <name evidence="2" type="ORF">V6N11_082835</name>
</gene>
<evidence type="ECO:0000313" key="3">
    <source>
        <dbReference type="Proteomes" id="UP001396334"/>
    </source>
</evidence>
<dbReference type="Proteomes" id="UP001396334">
    <property type="component" value="Unassembled WGS sequence"/>
</dbReference>
<sequence length="150" mass="17123">MSQESIGNTVGASNNTNMNATNLNLQDVIREMDRLLQQRLRPMEEHIKQLEEISLEGQLSSRRHTSEYEEEYAELQHYVEIEDMVHIAMKVERQHKKKGTTRAYGVSSTKLGKGTYKPKSSFTPNERGVPSKNAKHIAETNKGKRKTVPV</sequence>
<dbReference type="EMBL" id="JBBPBN010000036">
    <property type="protein sequence ID" value="KAK9001043.1"/>
    <property type="molecule type" value="Genomic_DNA"/>
</dbReference>
<comment type="caution">
    <text evidence="2">The sequence shown here is derived from an EMBL/GenBank/DDBJ whole genome shotgun (WGS) entry which is preliminary data.</text>
</comment>
<feature type="region of interest" description="Disordered" evidence="1">
    <location>
        <begin position="95"/>
        <end position="150"/>
    </location>
</feature>
<protein>
    <submittedName>
        <fullName evidence="2">Uncharacterized protein</fullName>
    </submittedName>
</protein>
<evidence type="ECO:0000256" key="1">
    <source>
        <dbReference type="SAM" id="MobiDB-lite"/>
    </source>
</evidence>
<name>A0ABR2QK35_9ROSI</name>
<reference evidence="2 3" key="1">
    <citation type="journal article" date="2024" name="G3 (Bethesda)">
        <title>Genome assembly of Hibiscus sabdariffa L. provides insights into metabolisms of medicinal natural products.</title>
        <authorList>
            <person name="Kim T."/>
        </authorList>
    </citation>
    <scope>NUCLEOTIDE SEQUENCE [LARGE SCALE GENOMIC DNA]</scope>
    <source>
        <strain evidence="2">TK-2024</strain>
        <tissue evidence="2">Old leaves</tissue>
    </source>
</reference>
<accession>A0ABR2QK35</accession>
<organism evidence="2 3">
    <name type="scientific">Hibiscus sabdariffa</name>
    <name type="common">roselle</name>
    <dbReference type="NCBI Taxonomy" id="183260"/>
    <lineage>
        <taxon>Eukaryota</taxon>
        <taxon>Viridiplantae</taxon>
        <taxon>Streptophyta</taxon>
        <taxon>Embryophyta</taxon>
        <taxon>Tracheophyta</taxon>
        <taxon>Spermatophyta</taxon>
        <taxon>Magnoliopsida</taxon>
        <taxon>eudicotyledons</taxon>
        <taxon>Gunneridae</taxon>
        <taxon>Pentapetalae</taxon>
        <taxon>rosids</taxon>
        <taxon>malvids</taxon>
        <taxon>Malvales</taxon>
        <taxon>Malvaceae</taxon>
        <taxon>Malvoideae</taxon>
        <taxon>Hibiscus</taxon>
    </lineage>
</organism>
<evidence type="ECO:0000313" key="2">
    <source>
        <dbReference type="EMBL" id="KAK9001043.1"/>
    </source>
</evidence>